<proteinExistence type="predicted"/>
<dbReference type="EMBL" id="OX597823">
    <property type="protein sequence ID" value="CAI9729578.1"/>
    <property type="molecule type" value="Genomic_DNA"/>
</dbReference>
<evidence type="ECO:0000313" key="1">
    <source>
        <dbReference type="EMBL" id="CAI9729578.1"/>
    </source>
</evidence>
<name>A0AA36FCB2_OCTVU</name>
<protein>
    <submittedName>
        <fullName evidence="1">Uncharacterized protein</fullName>
    </submittedName>
</protein>
<dbReference type="Proteomes" id="UP001162480">
    <property type="component" value="Chromosome 10"/>
</dbReference>
<dbReference type="AlphaFoldDB" id="A0AA36FCB2"/>
<sequence length="98" mass="11069">MEEKCLRRATCKVNINTTGMGYHMESFDYLTIRRTYFASGVPRILDERLREITFKCTQFPYPFYSLSDTQRPEIVKAKPLADEQSIHSASAAAAAAAA</sequence>
<gene>
    <name evidence="1" type="ORF">OCTVUL_1B017217</name>
</gene>
<accession>A0AA36FCB2</accession>
<reference evidence="1" key="1">
    <citation type="submission" date="2023-08" db="EMBL/GenBank/DDBJ databases">
        <authorList>
            <person name="Alioto T."/>
            <person name="Alioto T."/>
            <person name="Gomez Garrido J."/>
        </authorList>
    </citation>
    <scope>NUCLEOTIDE SEQUENCE</scope>
</reference>
<organism evidence="1 2">
    <name type="scientific">Octopus vulgaris</name>
    <name type="common">Common octopus</name>
    <dbReference type="NCBI Taxonomy" id="6645"/>
    <lineage>
        <taxon>Eukaryota</taxon>
        <taxon>Metazoa</taxon>
        <taxon>Spiralia</taxon>
        <taxon>Lophotrochozoa</taxon>
        <taxon>Mollusca</taxon>
        <taxon>Cephalopoda</taxon>
        <taxon>Coleoidea</taxon>
        <taxon>Octopodiformes</taxon>
        <taxon>Octopoda</taxon>
        <taxon>Incirrata</taxon>
        <taxon>Octopodidae</taxon>
        <taxon>Octopus</taxon>
    </lineage>
</organism>
<evidence type="ECO:0000313" key="2">
    <source>
        <dbReference type="Proteomes" id="UP001162480"/>
    </source>
</evidence>
<keyword evidence="2" id="KW-1185">Reference proteome</keyword>